<dbReference type="SUPFAM" id="SSF49562">
    <property type="entry name" value="C2 domain (Calcium/lipid-binding domain, CaLB)"/>
    <property type="match status" value="1"/>
</dbReference>
<evidence type="ECO:0000256" key="1">
    <source>
        <dbReference type="SAM" id="MobiDB-lite"/>
    </source>
</evidence>
<dbReference type="AlphaFoldDB" id="A0AAD2E2K4"/>
<dbReference type="InterPro" id="IPR044750">
    <property type="entry name" value="C2_SRC2/BAP"/>
</dbReference>
<feature type="region of interest" description="Disordered" evidence="1">
    <location>
        <begin position="1"/>
        <end position="21"/>
    </location>
</feature>
<reference evidence="3" key="1">
    <citation type="submission" date="2023-05" db="EMBL/GenBank/DDBJ databases">
        <authorList>
            <person name="Huff M."/>
        </authorList>
    </citation>
    <scope>NUCLEOTIDE SEQUENCE</scope>
</reference>
<evidence type="ECO:0000313" key="4">
    <source>
        <dbReference type="Proteomes" id="UP000834106"/>
    </source>
</evidence>
<dbReference type="SMART" id="SM00239">
    <property type="entry name" value="C2"/>
    <property type="match status" value="1"/>
</dbReference>
<dbReference type="PANTHER" id="PTHR32246:SF103">
    <property type="entry name" value="CALCIUM-DEPENDENT LIPID-BINDING (CALB DOMAIN) FAMILY PROTEIN"/>
    <property type="match status" value="1"/>
</dbReference>
<gene>
    <name evidence="3" type="ORF">FPE_LOCUS19851</name>
</gene>
<proteinExistence type="predicted"/>
<dbReference type="Pfam" id="PF00168">
    <property type="entry name" value="C2"/>
    <property type="match status" value="1"/>
</dbReference>
<sequence>MSTPSTSSTITASSSSSLSPLPPSHLLEVSLISAQNLAPVSKSMRMYALTWVHPNRKLSTVTDQRGNNNPTWNSKFAFPVDDEILESDDAAVTVEIYTLSWFCDVLVGTVHVLISDLITPSPWSKPNSKNIRFLALQVCRPSGSPKGILNMGVRLLDSSMRSMPLPTPINPENYSEIIVKKNVKQAQDEEEEEKDKDELNAKVLLWRSLSVGSEVTKTEFPLKQGSVCNGSMVNGSELCSDIGPSASIVAAELAMKSQSPAARAPNKMYKPAEDEGTGSSILGDLTVEEAKAKGYQYMSRQERWMRESVPENEIDGDKSESMNGFSRRNSEGDKFSCFFGNQYGIQLTISCGSPSDGDSNKKLITSKSTSNKSREANSA</sequence>
<feature type="region of interest" description="Disordered" evidence="1">
    <location>
        <begin position="351"/>
        <end position="379"/>
    </location>
</feature>
<evidence type="ECO:0000259" key="2">
    <source>
        <dbReference type="PROSITE" id="PS50004"/>
    </source>
</evidence>
<organism evidence="3 4">
    <name type="scientific">Fraxinus pennsylvanica</name>
    <dbReference type="NCBI Taxonomy" id="56036"/>
    <lineage>
        <taxon>Eukaryota</taxon>
        <taxon>Viridiplantae</taxon>
        <taxon>Streptophyta</taxon>
        <taxon>Embryophyta</taxon>
        <taxon>Tracheophyta</taxon>
        <taxon>Spermatophyta</taxon>
        <taxon>Magnoliopsida</taxon>
        <taxon>eudicotyledons</taxon>
        <taxon>Gunneridae</taxon>
        <taxon>Pentapetalae</taxon>
        <taxon>asterids</taxon>
        <taxon>lamiids</taxon>
        <taxon>Lamiales</taxon>
        <taxon>Oleaceae</taxon>
        <taxon>Oleeae</taxon>
        <taxon>Fraxinus</taxon>
    </lineage>
</organism>
<protein>
    <recommendedName>
        <fullName evidence="2">C2 domain-containing protein</fullName>
    </recommendedName>
</protein>
<name>A0AAD2E2K4_9LAMI</name>
<dbReference type="PANTHER" id="PTHR32246">
    <property type="entry name" value="INGRESSION PROTEIN FIC1"/>
    <property type="match status" value="1"/>
</dbReference>
<dbReference type="PROSITE" id="PS50004">
    <property type="entry name" value="C2"/>
    <property type="match status" value="1"/>
</dbReference>
<dbReference type="CDD" id="cd04051">
    <property type="entry name" value="C2_SRC2_like"/>
    <property type="match status" value="1"/>
</dbReference>
<dbReference type="Proteomes" id="UP000834106">
    <property type="component" value="Chromosome 12"/>
</dbReference>
<dbReference type="Gene3D" id="2.60.40.150">
    <property type="entry name" value="C2 domain"/>
    <property type="match status" value="1"/>
</dbReference>
<dbReference type="GO" id="GO:0006952">
    <property type="term" value="P:defense response"/>
    <property type="evidence" value="ECO:0007669"/>
    <property type="project" value="InterPro"/>
</dbReference>
<accession>A0AAD2E2K4</accession>
<feature type="compositionally biased region" description="Polar residues" evidence="1">
    <location>
        <begin position="351"/>
        <end position="371"/>
    </location>
</feature>
<dbReference type="InterPro" id="IPR000008">
    <property type="entry name" value="C2_dom"/>
</dbReference>
<feature type="domain" description="C2" evidence="2">
    <location>
        <begin position="6"/>
        <end position="127"/>
    </location>
</feature>
<dbReference type="InterPro" id="IPR035892">
    <property type="entry name" value="C2_domain_sf"/>
</dbReference>
<dbReference type="EMBL" id="OU503047">
    <property type="protein sequence ID" value="CAI9772421.1"/>
    <property type="molecule type" value="Genomic_DNA"/>
</dbReference>
<keyword evidence="4" id="KW-1185">Reference proteome</keyword>
<evidence type="ECO:0000313" key="3">
    <source>
        <dbReference type="EMBL" id="CAI9772421.1"/>
    </source>
</evidence>